<dbReference type="PANTHER" id="PTHR37535:SF3">
    <property type="entry name" value="FLUG DOMAIN-CONTAINING PROTEIN"/>
    <property type="match status" value="1"/>
</dbReference>
<organism evidence="1 2">
    <name type="scientific">Colletotrichum incanum</name>
    <name type="common">Soybean anthracnose fungus</name>
    <dbReference type="NCBI Taxonomy" id="1573173"/>
    <lineage>
        <taxon>Eukaryota</taxon>
        <taxon>Fungi</taxon>
        <taxon>Dikarya</taxon>
        <taxon>Ascomycota</taxon>
        <taxon>Pezizomycotina</taxon>
        <taxon>Sordariomycetes</taxon>
        <taxon>Hypocreomycetidae</taxon>
        <taxon>Glomerellales</taxon>
        <taxon>Glomerellaceae</taxon>
        <taxon>Colletotrichum</taxon>
        <taxon>Colletotrichum spaethianum species complex</taxon>
    </lineage>
</organism>
<name>A0A166YVK2_COLIC</name>
<accession>A0A166YVK2</accession>
<feature type="non-terminal residue" evidence="1">
    <location>
        <position position="1"/>
    </location>
</feature>
<dbReference type="EMBL" id="LFIW01002234">
    <property type="protein sequence ID" value="KZL78107.1"/>
    <property type="molecule type" value="Genomic_DNA"/>
</dbReference>
<dbReference type="Pfam" id="PF11917">
    <property type="entry name" value="DUF3435"/>
    <property type="match status" value="1"/>
</dbReference>
<protein>
    <recommendedName>
        <fullName evidence="3">FluG domain-containing protein</fullName>
    </recommendedName>
</protein>
<reference evidence="1 2" key="1">
    <citation type="submission" date="2015-06" db="EMBL/GenBank/DDBJ databases">
        <title>Survival trade-offs in plant roots during colonization by closely related pathogenic and mutualistic fungi.</title>
        <authorList>
            <person name="Hacquard S."/>
            <person name="Kracher B."/>
            <person name="Hiruma K."/>
            <person name="Weinman A."/>
            <person name="Muench P."/>
            <person name="Garrido Oter R."/>
            <person name="Ver Loren van Themaat E."/>
            <person name="Dallerey J.-F."/>
            <person name="Damm U."/>
            <person name="Henrissat B."/>
            <person name="Lespinet O."/>
            <person name="Thon M."/>
            <person name="Kemen E."/>
            <person name="McHardy A.C."/>
            <person name="Schulze-Lefert P."/>
            <person name="O'Connell R.J."/>
        </authorList>
    </citation>
    <scope>NUCLEOTIDE SEQUENCE [LARGE SCALE GENOMIC DNA]</scope>
    <source>
        <strain evidence="1 2">MAFF 238704</strain>
    </source>
</reference>
<proteinExistence type="predicted"/>
<evidence type="ECO:0000313" key="1">
    <source>
        <dbReference type="EMBL" id="KZL78107.1"/>
    </source>
</evidence>
<dbReference type="STRING" id="1573173.A0A166YVK2"/>
<dbReference type="InterPro" id="IPR021842">
    <property type="entry name" value="DUF3435"/>
</dbReference>
<dbReference type="PANTHER" id="PTHR37535">
    <property type="entry name" value="FLUG DOMAIN PROTEIN"/>
    <property type="match status" value="1"/>
</dbReference>
<sequence length="804" mass="93926">LQRTAFHTPPTVFLTNLRTMSRPRLLDCQPVQDNASTDFVKRFTNQETEERRKKRAASFTAEEHDALRKKFKTVHYISPNFADETKTNISVVRRKWKRYCEEQHKLECEKQKRGECDELLWGDWQAALKNVTRETMMDFFLRLCEWSKGRIKSWGTTQVYIRHFQQLYTCVVGRYVDRTDIKELYIFHHRVLVPRFDLRAPNINGKPVVAADSLYALLVFNIAYDFGVFRSEGQRIQLAGCYQFLCYTGARPAELVCSERKTSQEDEDFADHDKAAKDDRSLLLDELLLQETVGRGRPKALCYEDIQMMIVRHPVTGQAIPAMAVKFIHHKGADRKPKPLIMLRTVFYFTPAKKIIFCAVSTVIALALRDRAFEAASLTDAAAVLGVKVPDRVESIALRWKDSMLKIPLFRTFHGSNLSTDEAMTYAKLRDDMRRQSLDAGFEEAWTPRFARRGAANAANGNAPDSVRDQMMRHDPKFATFHGAYLNEKVNFDLQNTFLEENTEGQLYKLFSHVSLTRDPRATRDMVPEEVWKNLPADPEIMDLERQRQELKGGQYRVQGMEDEAKIRQLTEKINTKRDQRDKKVVKAYRSYYFYNRSTWDIERQACGIEDEEYVEPAISLTIPERARLAEILCHQPADCSHDKVMKFRVEAIDLMVTLFDKRETVRRDRIRAECRPQPHTEQQPQPKPFPLILDRNQCPDCVGDERLTVEERTFKYCRPTVRNNHFDDQHLVERECAVRRGDVIRCNHPQCRDDPRLQRMETLDAFRNHVLIKHGVSLRTSDQVMQRRTKKGRRRTMVREVSA</sequence>
<dbReference type="AlphaFoldDB" id="A0A166YVK2"/>
<evidence type="ECO:0008006" key="3">
    <source>
        <dbReference type="Google" id="ProtNLM"/>
    </source>
</evidence>
<dbReference type="Proteomes" id="UP000076584">
    <property type="component" value="Unassembled WGS sequence"/>
</dbReference>
<gene>
    <name evidence="1" type="ORF">CI238_13396</name>
</gene>
<evidence type="ECO:0000313" key="2">
    <source>
        <dbReference type="Proteomes" id="UP000076584"/>
    </source>
</evidence>
<comment type="caution">
    <text evidence="1">The sequence shown here is derived from an EMBL/GenBank/DDBJ whole genome shotgun (WGS) entry which is preliminary data.</text>
</comment>
<keyword evidence="2" id="KW-1185">Reference proteome</keyword>